<proteinExistence type="predicted"/>
<gene>
    <name evidence="1" type="ORF">DFA_02073</name>
</gene>
<reference evidence="2" key="1">
    <citation type="journal article" date="2011" name="Genome Res.">
        <title>Phylogeny-wide analysis of social amoeba genomes highlights ancient origins for complex intercellular communication.</title>
        <authorList>
            <person name="Heidel A.J."/>
            <person name="Lawal H.M."/>
            <person name="Felder M."/>
            <person name="Schilde C."/>
            <person name="Helps N.R."/>
            <person name="Tunggal B."/>
            <person name="Rivero F."/>
            <person name="John U."/>
            <person name="Schleicher M."/>
            <person name="Eichinger L."/>
            <person name="Platzer M."/>
            <person name="Noegel A.A."/>
            <person name="Schaap P."/>
            <person name="Gloeckner G."/>
        </authorList>
    </citation>
    <scope>NUCLEOTIDE SEQUENCE [LARGE SCALE GENOMIC DNA]</scope>
    <source>
        <strain evidence="2">SH3</strain>
    </source>
</reference>
<evidence type="ECO:0000313" key="1">
    <source>
        <dbReference type="EMBL" id="EGG19286.1"/>
    </source>
</evidence>
<keyword evidence="2" id="KW-1185">Reference proteome</keyword>
<dbReference type="SUPFAM" id="SSF52058">
    <property type="entry name" value="L domain-like"/>
    <property type="match status" value="1"/>
</dbReference>
<protein>
    <submittedName>
        <fullName evidence="1">Uncharacterized protein</fullName>
    </submittedName>
</protein>
<sequence length="613" mass="69937">MNRDKKNHGEGEGEDYINKIPTTIVLNIINSVDDNVDLVCLLLTCKRLFNFTTTNNHYQNNLSFKKVDTLNDLGRSSLYNNATCKHLGSFKRMFANTYSDTVILPRNTRYHYTLELSKLSSVTLLDLGQPINEPLPSNFFPPNLKHLDIEYRKTQETIDLGILPDTLNSLNISVSSREFANALPSGLEKLEVQSSSGHKFGIEPHCLGIDKLSSLKSLTSSYLKEEMGNVNCSLPKSLTDLHLGISQLPSPTYFYPLTQLVHLFVFLFETKQFNELYLDKLVSLEKFTIGAHCSIDVSKIQLAPNLLVYHQIGGSLTTPSTEFFPPTLTSLTTYFGENDYTNLSLLSRLPQLTFLSIESNEDIPTGFIPPTVKTLKIENKSGRKMKFHIPDSIEALVLESIIPYPNYIEYAGVSPILPSHLQEFTWIPNCSNGRQIQYPQFIYPPTIKSIEYGQLHFPNKHIIPPSVTEFKYLVSKTTVFDSKTKIYSIGIDDGYVFPSTLKKLTIKINRFYDYYWIFRLDHIINETNIEQLTLDLFRFQVDIRRLDNQNKNVLIVGKSLFGGIIYQQQIDQQTTINSDNGGSEKYRPIYLCFNIPLNNYPIPKLKFNPIPLD</sequence>
<dbReference type="PANTHER" id="PTHR32134">
    <property type="entry name" value="FNIP REPEAT-CONTAINING PROTEIN"/>
    <property type="match status" value="1"/>
</dbReference>
<dbReference type="Proteomes" id="UP000007797">
    <property type="component" value="Unassembled WGS sequence"/>
</dbReference>
<dbReference type="GeneID" id="14871310"/>
<dbReference type="KEGG" id="dfa:DFA_02073"/>
<dbReference type="InterPro" id="IPR051251">
    <property type="entry name" value="STK_FNIP-Repeat"/>
</dbReference>
<accession>F4PYM0</accession>
<evidence type="ECO:0000313" key="2">
    <source>
        <dbReference type="Proteomes" id="UP000007797"/>
    </source>
</evidence>
<dbReference type="EMBL" id="GL883015">
    <property type="protein sequence ID" value="EGG19286.1"/>
    <property type="molecule type" value="Genomic_DNA"/>
</dbReference>
<organism evidence="1 2">
    <name type="scientific">Cavenderia fasciculata</name>
    <name type="common">Slime mold</name>
    <name type="synonym">Dictyostelium fasciculatum</name>
    <dbReference type="NCBI Taxonomy" id="261658"/>
    <lineage>
        <taxon>Eukaryota</taxon>
        <taxon>Amoebozoa</taxon>
        <taxon>Evosea</taxon>
        <taxon>Eumycetozoa</taxon>
        <taxon>Dictyostelia</taxon>
        <taxon>Acytosteliales</taxon>
        <taxon>Cavenderiaceae</taxon>
        <taxon>Cavenderia</taxon>
    </lineage>
</organism>
<dbReference type="AlphaFoldDB" id="F4PYM0"/>
<dbReference type="OrthoDB" id="7600006at2759"/>
<dbReference type="PANTHER" id="PTHR32134:SF169">
    <property type="entry name" value="FNIP REPEAT-CONTAINING PROTEIN-RELATED"/>
    <property type="match status" value="1"/>
</dbReference>
<name>F4PYM0_CACFS</name>
<dbReference type="RefSeq" id="XP_004357557.1">
    <property type="nucleotide sequence ID" value="XM_004357500.1"/>
</dbReference>